<dbReference type="Pfam" id="PF07291">
    <property type="entry name" value="MauE"/>
    <property type="match status" value="1"/>
</dbReference>
<keyword evidence="3 5" id="KW-1133">Transmembrane helix</keyword>
<evidence type="ECO:0000313" key="7">
    <source>
        <dbReference type="EMBL" id="MCO5725867.1"/>
    </source>
</evidence>
<sequence length="557" mass="62925">MKYAITCARILVGVLFIVSGLIKLNDPLGFSFKLEEYFSPAVLDLPFLEPYALALALFVVVLEVILGVTLLLGFRIQLTLWTLLATIAFFTFLTFYSAYFNKVTDCGCFGDAVKLTPWQSFGKDVILLVLILFLLAGKKHIRPLGTPGFRLWATLVALVACIWFGNHVLNHLPVVDFRPYAVGKSIPEGMVVPEDAPKPVYEYRWKFRVDGKEEIMTTLGDYPEVKGEFIGLEGTREIQAGYEPPIHDFTMEFDGQDLAPFLLQRKNLLMVVAYDLAKSNAEAFAELSRVTDTALARGYAVVGLSASSKAATTALKDTFNLHFPFYFTDMTALKTIVRSNPGVLRLEQGNIRQKLHYNDLEELELPPLDDEARFDLPLKRALDSVLELDQKYRAEMDFESWRKQVALDSANLRTIDSIMAIYGYPGKTLVGVPANLAAWYVIQHSNRIDEFLPQIRIAAETGELPYRLYAMMLDRSLMGQDKPQRYGTQGMSYFTGTPEEVSLIWPIEDPENVNARREQAGFSQTVEAYGKDLFGPEFEYRPYTLEEALEIRAKQNP</sequence>
<evidence type="ECO:0000256" key="5">
    <source>
        <dbReference type="SAM" id="Phobius"/>
    </source>
</evidence>
<feature type="transmembrane region" description="Helical" evidence="5">
    <location>
        <begin position="51"/>
        <end position="73"/>
    </location>
</feature>
<name>A0ABT1B0T6_9FLAO</name>
<accession>A0ABT1B0T6</accession>
<gene>
    <name evidence="7" type="ORF">NG653_13445</name>
</gene>
<keyword evidence="4 5" id="KW-0472">Membrane</keyword>
<evidence type="ECO:0000256" key="3">
    <source>
        <dbReference type="ARBA" id="ARBA00022989"/>
    </source>
</evidence>
<evidence type="ECO:0000256" key="1">
    <source>
        <dbReference type="ARBA" id="ARBA00004141"/>
    </source>
</evidence>
<dbReference type="Pfam" id="PF20329">
    <property type="entry name" value="DUF6624"/>
    <property type="match status" value="1"/>
</dbReference>
<feature type="transmembrane region" description="Helical" evidence="5">
    <location>
        <begin position="80"/>
        <end position="100"/>
    </location>
</feature>
<dbReference type="EMBL" id="JAMXIB010000014">
    <property type="protein sequence ID" value="MCO5725867.1"/>
    <property type="molecule type" value="Genomic_DNA"/>
</dbReference>
<dbReference type="InterPro" id="IPR046732">
    <property type="entry name" value="DUF6624"/>
</dbReference>
<evidence type="ECO:0000256" key="4">
    <source>
        <dbReference type="ARBA" id="ARBA00023136"/>
    </source>
</evidence>
<dbReference type="Proteomes" id="UP001206312">
    <property type="component" value="Unassembled WGS sequence"/>
</dbReference>
<evidence type="ECO:0000259" key="6">
    <source>
        <dbReference type="Pfam" id="PF07291"/>
    </source>
</evidence>
<feature type="transmembrane region" description="Helical" evidence="5">
    <location>
        <begin position="120"/>
        <end position="137"/>
    </location>
</feature>
<evidence type="ECO:0000256" key="2">
    <source>
        <dbReference type="ARBA" id="ARBA00022692"/>
    </source>
</evidence>
<reference evidence="7 8" key="1">
    <citation type="submission" date="2022-06" db="EMBL/GenBank/DDBJ databases">
        <authorList>
            <person name="Xuan X."/>
        </authorList>
    </citation>
    <scope>NUCLEOTIDE SEQUENCE [LARGE SCALE GENOMIC DNA]</scope>
    <source>
        <strain evidence="7 8">2V75</strain>
    </source>
</reference>
<feature type="domain" description="Methylamine utilisation protein MauE" evidence="6">
    <location>
        <begin position="1"/>
        <end position="136"/>
    </location>
</feature>
<comment type="subcellular location">
    <subcellularLocation>
        <location evidence="1">Membrane</location>
        <topology evidence="1">Multi-pass membrane protein</topology>
    </subcellularLocation>
</comment>
<dbReference type="InterPro" id="IPR009908">
    <property type="entry name" value="Methylamine_util_MauE"/>
</dbReference>
<feature type="transmembrane region" description="Helical" evidence="5">
    <location>
        <begin position="7"/>
        <end position="24"/>
    </location>
</feature>
<organism evidence="7 8">
    <name type="scientific">Robiginitalea marina</name>
    <dbReference type="NCBI Taxonomy" id="2954105"/>
    <lineage>
        <taxon>Bacteria</taxon>
        <taxon>Pseudomonadati</taxon>
        <taxon>Bacteroidota</taxon>
        <taxon>Flavobacteriia</taxon>
        <taxon>Flavobacteriales</taxon>
        <taxon>Flavobacteriaceae</taxon>
        <taxon>Robiginitalea</taxon>
    </lineage>
</organism>
<keyword evidence="8" id="KW-1185">Reference proteome</keyword>
<keyword evidence="2 5" id="KW-0812">Transmembrane</keyword>
<comment type="caution">
    <text evidence="7">The sequence shown here is derived from an EMBL/GenBank/DDBJ whole genome shotgun (WGS) entry which is preliminary data.</text>
</comment>
<protein>
    <submittedName>
        <fullName evidence="7">DoxX family protein</fullName>
    </submittedName>
</protein>
<evidence type="ECO:0000313" key="8">
    <source>
        <dbReference type="Proteomes" id="UP001206312"/>
    </source>
</evidence>
<feature type="transmembrane region" description="Helical" evidence="5">
    <location>
        <begin position="149"/>
        <end position="169"/>
    </location>
</feature>
<proteinExistence type="predicted"/>
<dbReference type="RefSeq" id="WP_252742238.1">
    <property type="nucleotide sequence ID" value="NZ_JAMXIB010000014.1"/>
</dbReference>
<dbReference type="NCBIfam" id="NF045576">
    <property type="entry name" value="BT_3928_fam"/>
    <property type="match status" value="1"/>
</dbReference>